<dbReference type="AlphaFoldDB" id="A0A9D7HM09"/>
<dbReference type="Proteomes" id="UP000807785">
    <property type="component" value="Unassembled WGS sequence"/>
</dbReference>
<sequence>MNRQLREAEAKCEQLRVRFAQLPKRVPLNALLDDAQIVRLAPEAKHLTDTIKMLAFRAETALVRCLTLNGVRTEDDGRALVREMLLSSADIVPQAAQQRLLVRIHSLANPRHNRALAKLCETLNALEFRYPGSDLTLAYEPPPVA</sequence>
<evidence type="ECO:0000313" key="2">
    <source>
        <dbReference type="Proteomes" id="UP000807785"/>
    </source>
</evidence>
<proteinExistence type="predicted"/>
<dbReference type="InterPro" id="IPR049343">
    <property type="entry name" value="Transposase_29"/>
</dbReference>
<dbReference type="EMBL" id="JADJEV010000003">
    <property type="protein sequence ID" value="MBK6973223.1"/>
    <property type="molecule type" value="Genomic_DNA"/>
</dbReference>
<comment type="caution">
    <text evidence="1">The sequence shown here is derived from an EMBL/GenBank/DDBJ whole genome shotgun (WGS) entry which is preliminary data.</text>
</comment>
<protein>
    <submittedName>
        <fullName evidence="1">Uncharacterized protein</fullName>
    </submittedName>
</protein>
<gene>
    <name evidence="1" type="ORF">IPH26_09845</name>
</gene>
<accession>A0A9D7HM09</accession>
<name>A0A9D7HM09_9PROT</name>
<dbReference type="Pfam" id="PF21804">
    <property type="entry name" value="Transposase_29"/>
    <property type="match status" value="1"/>
</dbReference>
<organism evidence="1 2">
    <name type="scientific">Candidatus Methylophosphatis roskildensis</name>
    <dbReference type="NCBI Taxonomy" id="2899263"/>
    <lineage>
        <taxon>Bacteria</taxon>
        <taxon>Pseudomonadati</taxon>
        <taxon>Pseudomonadota</taxon>
        <taxon>Betaproteobacteria</taxon>
        <taxon>Nitrosomonadales</taxon>
        <taxon>Sterolibacteriaceae</taxon>
        <taxon>Candidatus Methylophosphatis</taxon>
    </lineage>
</organism>
<evidence type="ECO:0000313" key="1">
    <source>
        <dbReference type="EMBL" id="MBK6973223.1"/>
    </source>
</evidence>
<reference evidence="1" key="1">
    <citation type="submission" date="2020-10" db="EMBL/GenBank/DDBJ databases">
        <title>Connecting structure to function with the recovery of over 1000 high-quality activated sludge metagenome-assembled genomes encoding full-length rRNA genes using long-read sequencing.</title>
        <authorList>
            <person name="Singleton C.M."/>
            <person name="Petriglieri F."/>
            <person name="Kristensen J.M."/>
            <person name="Kirkegaard R.H."/>
            <person name="Michaelsen T.Y."/>
            <person name="Andersen M.H."/>
            <person name="Karst S.M."/>
            <person name="Dueholm M.S."/>
            <person name="Nielsen P.H."/>
            <person name="Albertsen M."/>
        </authorList>
    </citation>
    <scope>NUCLEOTIDE SEQUENCE</scope>
    <source>
        <strain evidence="1">Bjer_18-Q3-R1-45_BAT3C.347</strain>
    </source>
</reference>